<feature type="compositionally biased region" description="Basic and acidic residues" evidence="2">
    <location>
        <begin position="216"/>
        <end position="231"/>
    </location>
</feature>
<feature type="compositionally biased region" description="Polar residues" evidence="2">
    <location>
        <begin position="184"/>
        <end position="200"/>
    </location>
</feature>
<feature type="coiled-coil region" evidence="1">
    <location>
        <begin position="825"/>
        <end position="885"/>
    </location>
</feature>
<feature type="region of interest" description="Disordered" evidence="2">
    <location>
        <begin position="216"/>
        <end position="376"/>
    </location>
</feature>
<feature type="compositionally biased region" description="Polar residues" evidence="2">
    <location>
        <begin position="298"/>
        <end position="314"/>
    </location>
</feature>
<feature type="coiled-coil region" evidence="1">
    <location>
        <begin position="639"/>
        <end position="730"/>
    </location>
</feature>
<reference evidence="3 4" key="1">
    <citation type="submission" date="2022-12" db="EMBL/GenBank/DDBJ databases">
        <title>Chromosome-level genome assembly of true bugs.</title>
        <authorList>
            <person name="Ma L."/>
            <person name="Li H."/>
        </authorList>
    </citation>
    <scope>NUCLEOTIDE SEQUENCE [LARGE SCALE GENOMIC DNA]</scope>
    <source>
        <strain evidence="3">Lab_2022b</strain>
    </source>
</reference>
<feature type="coiled-coil region" evidence="1">
    <location>
        <begin position="470"/>
        <end position="583"/>
    </location>
</feature>
<feature type="coiled-coil region" evidence="1">
    <location>
        <begin position="758"/>
        <end position="792"/>
    </location>
</feature>
<feature type="compositionally biased region" description="Basic and acidic residues" evidence="2">
    <location>
        <begin position="46"/>
        <end position="62"/>
    </location>
</feature>
<dbReference type="Proteomes" id="UP001461498">
    <property type="component" value="Unassembled WGS sequence"/>
</dbReference>
<feature type="region of interest" description="Disordered" evidence="2">
    <location>
        <begin position="111"/>
        <end position="201"/>
    </location>
</feature>
<dbReference type="AlphaFoldDB" id="A0AAW1CUZ7"/>
<protein>
    <submittedName>
        <fullName evidence="3">Uncharacterized protein</fullName>
    </submittedName>
</protein>
<comment type="caution">
    <text evidence="3">The sequence shown here is derived from an EMBL/GenBank/DDBJ whole genome shotgun (WGS) entry which is preliminary data.</text>
</comment>
<organism evidence="3 4">
    <name type="scientific">Rhynocoris fuscipes</name>
    <dbReference type="NCBI Taxonomy" id="488301"/>
    <lineage>
        <taxon>Eukaryota</taxon>
        <taxon>Metazoa</taxon>
        <taxon>Ecdysozoa</taxon>
        <taxon>Arthropoda</taxon>
        <taxon>Hexapoda</taxon>
        <taxon>Insecta</taxon>
        <taxon>Pterygota</taxon>
        <taxon>Neoptera</taxon>
        <taxon>Paraneoptera</taxon>
        <taxon>Hemiptera</taxon>
        <taxon>Heteroptera</taxon>
        <taxon>Panheteroptera</taxon>
        <taxon>Cimicomorpha</taxon>
        <taxon>Reduviidae</taxon>
        <taxon>Harpactorinae</taxon>
        <taxon>Harpactorini</taxon>
        <taxon>Rhynocoris</taxon>
    </lineage>
</organism>
<evidence type="ECO:0000256" key="1">
    <source>
        <dbReference type="SAM" id="Coils"/>
    </source>
</evidence>
<gene>
    <name evidence="3" type="ORF">O3M35_011235</name>
</gene>
<name>A0AAW1CUZ7_9HEMI</name>
<feature type="compositionally biased region" description="Basic and acidic residues" evidence="2">
    <location>
        <begin position="165"/>
        <end position="183"/>
    </location>
</feature>
<evidence type="ECO:0000313" key="4">
    <source>
        <dbReference type="Proteomes" id="UP001461498"/>
    </source>
</evidence>
<accession>A0AAW1CUZ7</accession>
<dbReference type="EMBL" id="JAPXFL010000008">
    <property type="protein sequence ID" value="KAK9502459.1"/>
    <property type="molecule type" value="Genomic_DNA"/>
</dbReference>
<feature type="compositionally biased region" description="Polar residues" evidence="2">
    <location>
        <begin position="269"/>
        <end position="278"/>
    </location>
</feature>
<keyword evidence="1" id="KW-0175">Coiled coil</keyword>
<sequence>MNFFKDPLDELDTDFSDISDVKPSDLDKILKSAQDLDDEILGGGKESSKDDKKNTKNERQSFDDPLADLGLSSPAKHSASQQRTSTLADKKAKKDAIASLFGLTEDAKVDDIITKSPTINVQEESKASRPKSSGDWLGLSESPNKRRSDISSAPSAQPSRFTQNQDRDNRNRPDGDQPPKKTPIEQQSAAASSVWKNDQTFTKKKSNLLDDLFGSERIKKDEPKTEIKFDLTGKSPNLSDKKPDSERADLSYTPSLSSGTRFERKRPDSSTALPSTRIGTYDRNERSINILEDRPPLQDSSKQYSASRKQSPNLQRKESTLPEWLGGTPARNVQPVRQSQQSKEWIEGSKDGESNNEGGLLKDEEELGETDKDTVKAVRSDNAKQVTTTTANNQENDGNVIGQLAQVQAQLGAAMTRHNRNLQAYMQILMNEAERVSIGKEMIVVTSVPTAAAADGSAEKKRPLEVDEELEKLKIQVEDKDQKIKEQSDIIFDLQTNVTKLELINVQLEMKIKNTEEIKDMEIEKLKKGYEFDISNWENRLERMKAYTEEMVAEYENKIAKLKRKEEETEKEFQKRVETLEAERLSDLEKLGEFHRLAMEQSTMISFSTANLPAGIRLPLKLPMKPGDEVELTEREAALIDKEKMIEIMKATIEAEKRELDEVKELEKVRREERERELKRALMEVKLKEEFNSKEYERKMEQLKLHEERLKEMREEALKEQNEISKEKLLIAAEKARLEAIISLQSDPNAPNLNPMDLMRARAEVDAALQAARDAREVADQERRRHVELRKAIEEISWEQKDKDQQLEMRERHISHMIKEAESKREEGLKALEEAYRYKEELEEKQKEIRDTLNNLETREKVLAKERLEIVKERLELEKHKSQLELLLPELTPAEDLTLNLTSRTSSNYRDPKAVIMRLKAEKDLQDYIAPLRQSKEKL</sequence>
<feature type="compositionally biased region" description="Basic and acidic residues" evidence="2">
    <location>
        <begin position="280"/>
        <end position="296"/>
    </location>
</feature>
<proteinExistence type="predicted"/>
<evidence type="ECO:0000313" key="3">
    <source>
        <dbReference type="EMBL" id="KAK9502459.1"/>
    </source>
</evidence>
<keyword evidence="4" id="KW-1185">Reference proteome</keyword>
<feature type="compositionally biased region" description="Polar residues" evidence="2">
    <location>
        <begin position="150"/>
        <end position="164"/>
    </location>
</feature>
<feature type="compositionally biased region" description="Basic and acidic residues" evidence="2">
    <location>
        <begin position="239"/>
        <end position="249"/>
    </location>
</feature>
<evidence type="ECO:0000256" key="2">
    <source>
        <dbReference type="SAM" id="MobiDB-lite"/>
    </source>
</evidence>
<feature type="compositionally biased region" description="Polar residues" evidence="2">
    <location>
        <begin position="78"/>
        <end position="87"/>
    </location>
</feature>
<feature type="compositionally biased region" description="Basic and acidic residues" evidence="2">
    <location>
        <begin position="344"/>
        <end position="353"/>
    </location>
</feature>
<feature type="region of interest" description="Disordered" evidence="2">
    <location>
        <begin position="37"/>
        <end position="92"/>
    </location>
</feature>